<gene>
    <name evidence="1" type="ORF">AGERDE_LOCUS13049</name>
</gene>
<dbReference type="SUPFAM" id="SSF52540">
    <property type="entry name" value="P-loop containing nucleoside triphosphate hydrolases"/>
    <property type="match status" value="1"/>
</dbReference>
<dbReference type="Proteomes" id="UP000789831">
    <property type="component" value="Unassembled WGS sequence"/>
</dbReference>
<feature type="non-terminal residue" evidence="1">
    <location>
        <position position="1"/>
    </location>
</feature>
<proteinExistence type="predicted"/>
<accession>A0A9N9ETQ5</accession>
<dbReference type="Gene3D" id="3.40.50.300">
    <property type="entry name" value="P-loop containing nucleotide triphosphate hydrolases"/>
    <property type="match status" value="1"/>
</dbReference>
<evidence type="ECO:0000313" key="1">
    <source>
        <dbReference type="EMBL" id="CAG8689484.1"/>
    </source>
</evidence>
<dbReference type="InterPro" id="IPR027417">
    <property type="entry name" value="P-loop_NTPase"/>
</dbReference>
<protein>
    <submittedName>
        <fullName evidence="1">2167_t:CDS:1</fullName>
    </submittedName>
</protein>
<evidence type="ECO:0000313" key="2">
    <source>
        <dbReference type="Proteomes" id="UP000789831"/>
    </source>
</evidence>
<organism evidence="1 2">
    <name type="scientific">Ambispora gerdemannii</name>
    <dbReference type="NCBI Taxonomy" id="144530"/>
    <lineage>
        <taxon>Eukaryota</taxon>
        <taxon>Fungi</taxon>
        <taxon>Fungi incertae sedis</taxon>
        <taxon>Mucoromycota</taxon>
        <taxon>Glomeromycotina</taxon>
        <taxon>Glomeromycetes</taxon>
        <taxon>Archaeosporales</taxon>
        <taxon>Ambisporaceae</taxon>
        <taxon>Ambispora</taxon>
    </lineage>
</organism>
<reference evidence="1" key="1">
    <citation type="submission" date="2021-06" db="EMBL/GenBank/DDBJ databases">
        <authorList>
            <person name="Kallberg Y."/>
            <person name="Tangrot J."/>
            <person name="Rosling A."/>
        </authorList>
    </citation>
    <scope>NUCLEOTIDE SEQUENCE</scope>
    <source>
        <strain evidence="1">MT106</strain>
    </source>
</reference>
<sequence>SFKRKKIIPAYPDLLKLHNMMPLKIVIDGNIGAGTTEQVKAVVEKMHQFGLAITTFIEQPKNWEPILNDFYQNREYGINKIIEEAADVY</sequence>
<dbReference type="AlphaFoldDB" id="A0A9N9ETQ5"/>
<comment type="caution">
    <text evidence="1">The sequence shown here is derived from an EMBL/GenBank/DDBJ whole genome shotgun (WGS) entry which is preliminary data.</text>
</comment>
<keyword evidence="2" id="KW-1185">Reference proteome</keyword>
<name>A0A9N9ETQ5_9GLOM</name>
<dbReference type="EMBL" id="CAJVPL010013772">
    <property type="protein sequence ID" value="CAG8689484.1"/>
    <property type="molecule type" value="Genomic_DNA"/>
</dbReference>